<keyword evidence="1" id="KW-0472">Membrane</keyword>
<organism evidence="2 3">
    <name type="scientific">Candidatus Nitronauta litoralis</name>
    <dbReference type="NCBI Taxonomy" id="2705533"/>
    <lineage>
        <taxon>Bacteria</taxon>
        <taxon>Pseudomonadati</taxon>
        <taxon>Nitrospinota/Tectimicrobiota group</taxon>
        <taxon>Nitrospinota</taxon>
        <taxon>Nitrospinia</taxon>
        <taxon>Nitrospinales</taxon>
        <taxon>Nitrospinaceae</taxon>
        <taxon>Candidatus Nitronauta</taxon>
    </lineage>
</organism>
<accession>A0A7T0BY73</accession>
<protein>
    <submittedName>
        <fullName evidence="2">Uncharacterized protein</fullName>
    </submittedName>
</protein>
<gene>
    <name evidence="2" type="ORF">G3M70_14505</name>
</gene>
<feature type="transmembrane region" description="Helical" evidence="1">
    <location>
        <begin position="14"/>
        <end position="43"/>
    </location>
</feature>
<sequence length="232" mass="26505">MTDRTHVIQYWQKFFADLLIGTFLYLFLFSVGGVGVGLLAVWWLNSGYINPEIESVWLNWLTFIVAFGWQSVFGWAHGLIACTLWVAGKKLKEGLVGLHDLLDILTTGVMASYPNLDKQIPKKELEEKFEKLGHQFLEDLKLKGGPINFAKRMIFLVILKVLKFFFINDFLEEIRKKNKDELNRADIESAVRRVGVDILLSPLTDYIYILHGLNGAALLGTVGLPLLLFWIF</sequence>
<dbReference type="AlphaFoldDB" id="A0A7T0BY73"/>
<dbReference type="KEGG" id="nli:G3M70_14505"/>
<name>A0A7T0BY73_9BACT</name>
<evidence type="ECO:0000256" key="1">
    <source>
        <dbReference type="SAM" id="Phobius"/>
    </source>
</evidence>
<feature type="transmembrane region" description="Helical" evidence="1">
    <location>
        <begin position="63"/>
        <end position="87"/>
    </location>
</feature>
<proteinExistence type="predicted"/>
<dbReference type="Proteomes" id="UP000594688">
    <property type="component" value="Chromosome"/>
</dbReference>
<keyword evidence="1" id="KW-1133">Transmembrane helix</keyword>
<evidence type="ECO:0000313" key="3">
    <source>
        <dbReference type="Proteomes" id="UP000594688"/>
    </source>
</evidence>
<feature type="transmembrane region" description="Helical" evidence="1">
    <location>
        <begin position="206"/>
        <end position="231"/>
    </location>
</feature>
<reference evidence="2 3" key="1">
    <citation type="submission" date="2020-02" db="EMBL/GenBank/DDBJ databases">
        <title>Genomic and physiological characterization of two novel Nitrospinaceae genera.</title>
        <authorList>
            <person name="Mueller A.J."/>
            <person name="Jung M.-Y."/>
            <person name="Strachan C.R."/>
            <person name="Herbold C.W."/>
            <person name="Kirkegaard R.H."/>
            <person name="Daims H."/>
        </authorList>
    </citation>
    <scope>NUCLEOTIDE SEQUENCE [LARGE SCALE GENOMIC DNA]</scope>
    <source>
        <strain evidence="2">EB</strain>
    </source>
</reference>
<keyword evidence="1" id="KW-0812">Transmembrane</keyword>
<evidence type="ECO:0000313" key="2">
    <source>
        <dbReference type="EMBL" id="QPJ63021.1"/>
    </source>
</evidence>
<dbReference type="EMBL" id="CP048685">
    <property type="protein sequence ID" value="QPJ63021.1"/>
    <property type="molecule type" value="Genomic_DNA"/>
</dbReference>